<accession>A0A6P8B0G9</accession>
<evidence type="ECO:0000313" key="1">
    <source>
        <dbReference type="Proteomes" id="UP000515153"/>
    </source>
</evidence>
<reference evidence="2" key="2">
    <citation type="submission" date="2019-10" db="EMBL/GenBank/DDBJ databases">
        <authorList>
            <consortium name="NCBI Genome Project"/>
        </authorList>
    </citation>
    <scope>NUCLEOTIDE SEQUENCE</scope>
    <source>
        <strain evidence="2">NI907</strain>
    </source>
</reference>
<dbReference type="RefSeq" id="XP_030980534.1">
    <property type="nucleotide sequence ID" value="XM_031126899.1"/>
</dbReference>
<name>A0A6P8B0G9_PYRGI</name>
<evidence type="ECO:0000313" key="2">
    <source>
        <dbReference type="RefSeq" id="XP_030980534.1"/>
    </source>
</evidence>
<proteinExistence type="predicted"/>
<gene>
    <name evidence="2" type="ORF">PgNI_06880</name>
</gene>
<reference evidence="2" key="3">
    <citation type="submission" date="2025-08" db="UniProtKB">
        <authorList>
            <consortium name="RefSeq"/>
        </authorList>
    </citation>
    <scope>IDENTIFICATION</scope>
    <source>
        <strain evidence="2">NI907</strain>
    </source>
</reference>
<reference evidence="2" key="1">
    <citation type="journal article" date="2019" name="Mol. Biol. Evol.">
        <title>Blast fungal genomes show frequent chromosomal changes, gene gains and losses, and effector gene turnover.</title>
        <authorList>
            <person name="Gomez Luciano L.B."/>
            <person name="Jason Tsai I."/>
            <person name="Chuma I."/>
            <person name="Tosa Y."/>
            <person name="Chen Y.H."/>
            <person name="Li J.Y."/>
            <person name="Li M.Y."/>
            <person name="Jade Lu M.Y."/>
            <person name="Nakayashiki H."/>
            <person name="Li W.H."/>
        </authorList>
    </citation>
    <scope>NUCLEOTIDE SEQUENCE</scope>
    <source>
        <strain evidence="2">NI907</strain>
    </source>
</reference>
<dbReference type="KEGG" id="pgri:PgNI_06880"/>
<protein>
    <submittedName>
        <fullName evidence="2">Uncharacterized protein</fullName>
    </submittedName>
</protein>
<sequence length="56" mass="6238">MTCRLSDKRATTHISKKKKRRAERLAGGWLSFGGCQDAISRAARSTTINTNMGIRE</sequence>
<feature type="non-terminal residue" evidence="2">
    <location>
        <position position="56"/>
    </location>
</feature>
<dbReference type="PROSITE" id="PS51257">
    <property type="entry name" value="PROKAR_LIPOPROTEIN"/>
    <property type="match status" value="1"/>
</dbReference>
<keyword evidence="1" id="KW-1185">Reference proteome</keyword>
<dbReference type="GeneID" id="41961808"/>
<organism evidence="1 2">
    <name type="scientific">Pyricularia grisea</name>
    <name type="common">Crabgrass-specific blast fungus</name>
    <name type="synonym">Magnaporthe grisea</name>
    <dbReference type="NCBI Taxonomy" id="148305"/>
    <lineage>
        <taxon>Eukaryota</taxon>
        <taxon>Fungi</taxon>
        <taxon>Dikarya</taxon>
        <taxon>Ascomycota</taxon>
        <taxon>Pezizomycotina</taxon>
        <taxon>Sordariomycetes</taxon>
        <taxon>Sordariomycetidae</taxon>
        <taxon>Magnaporthales</taxon>
        <taxon>Pyriculariaceae</taxon>
        <taxon>Pyricularia</taxon>
    </lineage>
</organism>
<dbReference type="AlphaFoldDB" id="A0A6P8B0G9"/>
<dbReference type="Proteomes" id="UP000515153">
    <property type="component" value="Unplaced"/>
</dbReference>